<proteinExistence type="predicted"/>
<name>A0ABW2PZ04_9BACL</name>
<dbReference type="InterPro" id="IPR021530">
    <property type="entry name" value="AllH-like"/>
</dbReference>
<dbReference type="RefSeq" id="WP_380965402.1">
    <property type="nucleotide sequence ID" value="NZ_JBHTCO010000007.1"/>
</dbReference>
<evidence type="ECO:0000313" key="1">
    <source>
        <dbReference type="EMBL" id="MFC7392970.1"/>
    </source>
</evidence>
<keyword evidence="2" id="KW-1185">Reference proteome</keyword>
<comment type="caution">
    <text evidence="1">The sequence shown here is derived from an EMBL/GenBank/DDBJ whole genome shotgun (WGS) entry which is preliminary data.</text>
</comment>
<sequence length="301" mass="33596">MNKKALFSSRDVSCVLSEHPDGTVHSVFDHSFNVRFNNRLVHIGSASNGRVPYGIGLSKYDLMSLLETIRVTNEVHWQRDQMQLIFPGTGESVSLYESKKFDPFLPACVFDKAILKRNISTAVAIMLEEEWEAGFEEDTDALVEAVFSFSPWMAASPVLKTLNDLKAFLSGYSDVKGETLITFWLGRGKGLTPSGDDLLVGALAMLTASGRCPEAFKNTLYDYLKLYGLERTTQISFEYLWYAVQQKFASHVTNVCQSLLRDDQDDIYQSVRELKKVGHTSSTDTMIGILIGCQCIIGGNK</sequence>
<evidence type="ECO:0000313" key="2">
    <source>
        <dbReference type="Proteomes" id="UP001596505"/>
    </source>
</evidence>
<dbReference type="Proteomes" id="UP001596505">
    <property type="component" value="Unassembled WGS sequence"/>
</dbReference>
<dbReference type="Pfam" id="PF11392">
    <property type="entry name" value="AllH"/>
    <property type="match status" value="1"/>
</dbReference>
<organism evidence="1 2">
    <name type="scientific">Scopulibacillus cellulosilyticus</name>
    <dbReference type="NCBI Taxonomy" id="2665665"/>
    <lineage>
        <taxon>Bacteria</taxon>
        <taxon>Bacillati</taxon>
        <taxon>Bacillota</taxon>
        <taxon>Bacilli</taxon>
        <taxon>Bacillales</taxon>
        <taxon>Sporolactobacillaceae</taxon>
        <taxon>Scopulibacillus</taxon>
    </lineage>
</organism>
<gene>
    <name evidence="1" type="ORF">ACFQRG_08235</name>
</gene>
<dbReference type="EMBL" id="JBHTCO010000007">
    <property type="protein sequence ID" value="MFC7392970.1"/>
    <property type="molecule type" value="Genomic_DNA"/>
</dbReference>
<reference evidence="2" key="1">
    <citation type="journal article" date="2019" name="Int. J. Syst. Evol. Microbiol.">
        <title>The Global Catalogue of Microorganisms (GCM) 10K type strain sequencing project: providing services to taxonomists for standard genome sequencing and annotation.</title>
        <authorList>
            <consortium name="The Broad Institute Genomics Platform"/>
            <consortium name="The Broad Institute Genome Sequencing Center for Infectious Disease"/>
            <person name="Wu L."/>
            <person name="Ma J."/>
        </authorList>
    </citation>
    <scope>NUCLEOTIDE SEQUENCE [LARGE SCALE GENOMIC DNA]</scope>
    <source>
        <strain evidence="2">CGMCC 1.16305</strain>
    </source>
</reference>
<accession>A0ABW2PZ04</accession>
<protein>
    <submittedName>
        <fullName evidence="1">DUF2877 domain-containing protein</fullName>
    </submittedName>
</protein>